<keyword evidence="4" id="KW-1185">Reference proteome</keyword>
<dbReference type="GO" id="GO:0055088">
    <property type="term" value="P:lipid homeostasis"/>
    <property type="evidence" value="ECO:0007669"/>
    <property type="project" value="TreeGrafter"/>
</dbReference>
<organism evidence="3 4">
    <name type="scientific">Fistulifera solaris</name>
    <name type="common">Oleaginous diatom</name>
    <dbReference type="NCBI Taxonomy" id="1519565"/>
    <lineage>
        <taxon>Eukaryota</taxon>
        <taxon>Sar</taxon>
        <taxon>Stramenopiles</taxon>
        <taxon>Ochrophyta</taxon>
        <taxon>Bacillariophyta</taxon>
        <taxon>Bacillariophyceae</taxon>
        <taxon>Bacillariophycidae</taxon>
        <taxon>Naviculales</taxon>
        <taxon>Naviculaceae</taxon>
        <taxon>Fistulifera</taxon>
    </lineage>
</organism>
<evidence type="ECO:0000256" key="1">
    <source>
        <dbReference type="ARBA" id="ARBA00009670"/>
    </source>
</evidence>
<dbReference type="PANTHER" id="PTHR43173:SF19">
    <property type="entry name" value="AARF DOMAIN-CONTAINING PROTEIN KINASE 1"/>
    <property type="match status" value="1"/>
</dbReference>
<dbReference type="GO" id="GO:0005743">
    <property type="term" value="C:mitochondrial inner membrane"/>
    <property type="evidence" value="ECO:0007669"/>
    <property type="project" value="TreeGrafter"/>
</dbReference>
<protein>
    <submittedName>
        <fullName evidence="3">AarF domain-containing kinase</fullName>
    </submittedName>
</protein>
<dbReference type="EMBL" id="BDSP01000174">
    <property type="protein sequence ID" value="GAX21937.1"/>
    <property type="molecule type" value="Genomic_DNA"/>
</dbReference>
<dbReference type="SUPFAM" id="SSF56112">
    <property type="entry name" value="Protein kinase-like (PK-like)"/>
    <property type="match status" value="1"/>
</dbReference>
<reference evidence="3 4" key="1">
    <citation type="journal article" date="2015" name="Plant Cell">
        <title>Oil accumulation by the oleaginous diatom Fistulifera solaris as revealed by the genome and transcriptome.</title>
        <authorList>
            <person name="Tanaka T."/>
            <person name="Maeda Y."/>
            <person name="Veluchamy A."/>
            <person name="Tanaka M."/>
            <person name="Abida H."/>
            <person name="Marechal E."/>
            <person name="Bowler C."/>
            <person name="Muto M."/>
            <person name="Sunaga Y."/>
            <person name="Tanaka M."/>
            <person name="Yoshino T."/>
            <person name="Taniguchi T."/>
            <person name="Fukuda Y."/>
            <person name="Nemoto M."/>
            <person name="Matsumoto M."/>
            <person name="Wong P.S."/>
            <person name="Aburatani S."/>
            <person name="Fujibuchi W."/>
        </authorList>
    </citation>
    <scope>NUCLEOTIDE SEQUENCE [LARGE SCALE GENOMIC DNA]</scope>
    <source>
        <strain evidence="3 4">JPCC DA0580</strain>
    </source>
</reference>
<comment type="caution">
    <text evidence="3">The sequence shown here is derived from an EMBL/GenBank/DDBJ whole genome shotgun (WGS) entry which is preliminary data.</text>
</comment>
<dbReference type="InterPro" id="IPR045307">
    <property type="entry name" value="ADCK1_dom"/>
</dbReference>
<dbReference type="CDD" id="cd13969">
    <property type="entry name" value="ADCK1-like"/>
    <property type="match status" value="1"/>
</dbReference>
<sequence length="560" mass="63339">MFGSRFSSKLKRRTGLFLLAGSGSAVLATSDEPNVKAARRALRLGQTALLMVYDYQSAKYFGERDDTRQPLLQQVEECRARLAQAQAIYSNNSHPQLSFAERVQVKRHEKEAMLQVAQELAQLQEELGPDPVHTRAAHRILSLCHTNRGVYIKVGQHLASLDYLIPPEYTTVLSALFDDNPRTSPEHVAQIVKEELGQSPEEAFDSFDYTPMASASLAQVHVAYKNGRKLAIKIQHADLKETAMGDIRALVQVSHWAEEWFEGFTWGWIAREVEPLLPQELDFSNEGRNAERAAENFRRVGLHDVIVPAIVWEQTTSRVLTMHFEEGCKATDTEAIAKLGIDKKKVANLLSSAFASQIFESGCVHCDPHPANVLLRAKNLRGDPELVLLDHGLYRTLDPEFVLNYARLWKALLLADIPGIQAACAQMGLEDMYTMFAALVTARPFDEVIERSKNRWGKPRDKLNKRVDKTVMAGYAQRFLRQIMDLLARIPREMLLLLKTNDCLRHIDNALGSPANTLLVTGRYAAAAVYHNESGWWNRVLAWLDYMHILLRIRIYQLTS</sequence>
<dbReference type="InterPro" id="IPR051130">
    <property type="entry name" value="Mito_struct-func_regulator"/>
</dbReference>
<name>A0A1Z5K6Q9_FISSO</name>
<dbReference type="OrthoDB" id="427480at2759"/>
<feature type="domain" description="ABC1 atypical kinase-like" evidence="2">
    <location>
        <begin position="176"/>
        <end position="421"/>
    </location>
</feature>
<evidence type="ECO:0000313" key="3">
    <source>
        <dbReference type="EMBL" id="GAX21937.1"/>
    </source>
</evidence>
<dbReference type="Pfam" id="PF03109">
    <property type="entry name" value="ABC1"/>
    <property type="match status" value="1"/>
</dbReference>
<dbReference type="GO" id="GO:0007005">
    <property type="term" value="P:mitochondrion organization"/>
    <property type="evidence" value="ECO:0007669"/>
    <property type="project" value="TreeGrafter"/>
</dbReference>
<dbReference type="AlphaFoldDB" id="A0A1Z5K6Q9"/>
<gene>
    <name evidence="3" type="ORF">FisN_40Hh013</name>
</gene>
<dbReference type="GO" id="GO:0016301">
    <property type="term" value="F:kinase activity"/>
    <property type="evidence" value="ECO:0007669"/>
    <property type="project" value="UniProtKB-KW"/>
</dbReference>
<dbReference type="InterPro" id="IPR004147">
    <property type="entry name" value="ABC1_dom"/>
</dbReference>
<dbReference type="InParanoid" id="A0A1Z5K6Q9"/>
<keyword evidence="3" id="KW-0418">Kinase</keyword>
<proteinExistence type="inferred from homology"/>
<dbReference type="Proteomes" id="UP000198406">
    <property type="component" value="Unassembled WGS sequence"/>
</dbReference>
<comment type="similarity">
    <text evidence="1">Belongs to the protein kinase superfamily. ADCK protein kinase family.</text>
</comment>
<dbReference type="PANTHER" id="PTHR43173">
    <property type="entry name" value="ABC1 FAMILY PROTEIN"/>
    <property type="match status" value="1"/>
</dbReference>
<evidence type="ECO:0000259" key="2">
    <source>
        <dbReference type="Pfam" id="PF03109"/>
    </source>
</evidence>
<dbReference type="InterPro" id="IPR011009">
    <property type="entry name" value="Kinase-like_dom_sf"/>
</dbReference>
<keyword evidence="3" id="KW-0808">Transferase</keyword>
<evidence type="ECO:0000313" key="4">
    <source>
        <dbReference type="Proteomes" id="UP000198406"/>
    </source>
</evidence>
<accession>A0A1Z5K6Q9</accession>